<evidence type="ECO:0000313" key="12">
    <source>
        <dbReference type="EMBL" id="SFM46933.1"/>
    </source>
</evidence>
<keyword evidence="4" id="KW-0285">Flavoprotein</keyword>
<keyword evidence="8" id="KW-0408">Iron</keyword>
<reference evidence="13" key="1">
    <citation type="submission" date="2016-10" db="EMBL/GenBank/DDBJ databases">
        <authorList>
            <person name="Varghese N."/>
            <person name="Submissions S."/>
        </authorList>
    </citation>
    <scope>NUCLEOTIDE SEQUENCE [LARGE SCALE GENOMIC DNA]</scope>
    <source>
        <strain evidence="13">DSM 9990</strain>
    </source>
</reference>
<evidence type="ECO:0000259" key="10">
    <source>
        <dbReference type="Pfam" id="PF00724"/>
    </source>
</evidence>
<dbReference type="OrthoDB" id="9784632at2"/>
<dbReference type="GO" id="GO:0051536">
    <property type="term" value="F:iron-sulfur cluster binding"/>
    <property type="evidence" value="ECO:0007669"/>
    <property type="project" value="UniProtKB-KW"/>
</dbReference>
<evidence type="ECO:0000256" key="6">
    <source>
        <dbReference type="ARBA" id="ARBA00022723"/>
    </source>
</evidence>
<dbReference type="InterPro" id="IPR036188">
    <property type="entry name" value="FAD/NAD-bd_sf"/>
</dbReference>
<dbReference type="Gene3D" id="3.20.20.70">
    <property type="entry name" value="Aldolase class I"/>
    <property type="match status" value="1"/>
</dbReference>
<keyword evidence="13" id="KW-1185">Reference proteome</keyword>
<dbReference type="RefSeq" id="WP_093393064.1">
    <property type="nucleotide sequence ID" value="NZ_FOUU01000001.1"/>
</dbReference>
<dbReference type="PRINTS" id="PR00368">
    <property type="entry name" value="FADPNR"/>
</dbReference>
<dbReference type="SUPFAM" id="SSF51395">
    <property type="entry name" value="FMN-linked oxidoreductases"/>
    <property type="match status" value="1"/>
</dbReference>
<keyword evidence="5" id="KW-0288">FMN</keyword>
<evidence type="ECO:0000313" key="13">
    <source>
        <dbReference type="Proteomes" id="UP000199611"/>
    </source>
</evidence>
<gene>
    <name evidence="12" type="ORF">SAMN05660836_00383</name>
</gene>
<dbReference type="PRINTS" id="PR00469">
    <property type="entry name" value="PNDRDTASEII"/>
</dbReference>
<dbReference type="GO" id="GO:0010181">
    <property type="term" value="F:FMN binding"/>
    <property type="evidence" value="ECO:0007669"/>
    <property type="project" value="InterPro"/>
</dbReference>
<keyword evidence="6" id="KW-0479">Metal-binding</keyword>
<dbReference type="CDD" id="cd02803">
    <property type="entry name" value="OYE_like_FMN_family"/>
    <property type="match status" value="1"/>
</dbReference>
<dbReference type="InterPro" id="IPR023753">
    <property type="entry name" value="FAD/NAD-binding_dom"/>
</dbReference>
<proteinExistence type="inferred from homology"/>
<dbReference type="Proteomes" id="UP000199611">
    <property type="component" value="Unassembled WGS sequence"/>
</dbReference>
<accession>A0A1I4R4T8</accession>
<evidence type="ECO:0000256" key="4">
    <source>
        <dbReference type="ARBA" id="ARBA00022630"/>
    </source>
</evidence>
<keyword evidence="7" id="KW-0560">Oxidoreductase</keyword>
<evidence type="ECO:0000259" key="11">
    <source>
        <dbReference type="Pfam" id="PF07992"/>
    </source>
</evidence>
<dbReference type="InterPro" id="IPR051793">
    <property type="entry name" value="NADH:flavin_oxidoreductase"/>
</dbReference>
<dbReference type="AlphaFoldDB" id="A0A1I4R4T8"/>
<dbReference type="STRING" id="39841.SAMN05660836_00383"/>
<evidence type="ECO:0000256" key="9">
    <source>
        <dbReference type="ARBA" id="ARBA00023014"/>
    </source>
</evidence>
<dbReference type="InterPro" id="IPR001155">
    <property type="entry name" value="OxRdtase_FMN_N"/>
</dbReference>
<organism evidence="12 13">
    <name type="scientific">Thermodesulforhabdus norvegica</name>
    <dbReference type="NCBI Taxonomy" id="39841"/>
    <lineage>
        <taxon>Bacteria</taxon>
        <taxon>Pseudomonadati</taxon>
        <taxon>Thermodesulfobacteriota</taxon>
        <taxon>Syntrophobacteria</taxon>
        <taxon>Syntrophobacterales</taxon>
        <taxon>Thermodesulforhabdaceae</taxon>
        <taxon>Thermodesulforhabdus</taxon>
    </lineage>
</organism>
<keyword evidence="9" id="KW-0411">Iron-sulfur</keyword>
<dbReference type="Gene3D" id="3.50.50.60">
    <property type="entry name" value="FAD/NAD(P)-binding domain"/>
    <property type="match status" value="1"/>
</dbReference>
<dbReference type="GO" id="GO:0046872">
    <property type="term" value="F:metal ion binding"/>
    <property type="evidence" value="ECO:0007669"/>
    <property type="project" value="UniProtKB-KW"/>
</dbReference>
<evidence type="ECO:0000256" key="1">
    <source>
        <dbReference type="ARBA" id="ARBA00001917"/>
    </source>
</evidence>
<dbReference type="SUPFAM" id="SSF51905">
    <property type="entry name" value="FAD/NAD(P)-binding domain"/>
    <property type="match status" value="1"/>
</dbReference>
<evidence type="ECO:0000256" key="2">
    <source>
        <dbReference type="ARBA" id="ARBA00001966"/>
    </source>
</evidence>
<sequence length="643" mass="69445">MYSVLFEPAKLGQLTLKNRLIMTAMSTGFANPRGIVTERMLEYYATRAAGGVALVTVEEAYIHPLLPHIRNALGIYSDNLIPGLTALATRIHKEGSLASIQLGIYFRQTLNGFPRFAASAQAPDCINPCLELTKEEIKYIVELFVSAACRAKSAGFDAIEIHACHGCLISEFLSPYWNKRADEYGGSRNGRFRFALEILQRIRETLGADYPVIYRISGSEFHPEGFTEEDAIALSQELEKNGVTAINISGGLGHINHISIPPSDIPRGLLVPIAATVKSHVKVPVIVGNSMTPELASKVIREGKADFIGLGRPLIADPDLPNKLAENRVAEIRRCIRCNQGCFGALRQPERNGISCLYNPEAGREYEKPIKQAPKKKRVVVIGGGPAGCEAARVASLRGHKVTLLEKEELLGGQFNLASAAPGKKEFAMLVEFYSRELERLGVEIRLGTEATAEVLRELQGDVYIVATGSIPVLPCIPGVDLPHVSTAHDVLSGAVEVREDPVVVIGGGAVGLETADFLADRKLEISVVEMLDAVGRDLIPGTGVRESLLARLEKKGVRILTGCRAMVIEADSVVVSDRPLIGGGKEMRVPARRVVIAAGARPALCVPPDTSKKCECYYVGDCACPGNAMNAIHHAFDVARLI</sequence>
<evidence type="ECO:0000256" key="5">
    <source>
        <dbReference type="ARBA" id="ARBA00022643"/>
    </source>
</evidence>
<evidence type="ECO:0000256" key="3">
    <source>
        <dbReference type="ARBA" id="ARBA00011048"/>
    </source>
</evidence>
<dbReference type="Gene3D" id="3.40.50.720">
    <property type="entry name" value="NAD(P)-binding Rossmann-like Domain"/>
    <property type="match status" value="1"/>
</dbReference>
<feature type="domain" description="NADH:flavin oxidoreductase/NADH oxidase N-terminal" evidence="10">
    <location>
        <begin position="5"/>
        <end position="329"/>
    </location>
</feature>
<comment type="similarity">
    <text evidence="3">In the N-terminal section; belongs to the NADH:flavin oxidoreductase/NADH oxidase family.</text>
</comment>
<comment type="cofactor">
    <cofactor evidence="1">
        <name>FMN</name>
        <dbReference type="ChEBI" id="CHEBI:58210"/>
    </cofactor>
</comment>
<comment type="cofactor">
    <cofactor evidence="2">
        <name>[4Fe-4S] cluster</name>
        <dbReference type="ChEBI" id="CHEBI:49883"/>
    </cofactor>
</comment>
<dbReference type="Pfam" id="PF07992">
    <property type="entry name" value="Pyr_redox_2"/>
    <property type="match status" value="1"/>
</dbReference>
<dbReference type="PANTHER" id="PTHR42917">
    <property type="entry name" value="2,4-DIENOYL-COA REDUCTASE"/>
    <property type="match status" value="1"/>
</dbReference>
<evidence type="ECO:0000256" key="8">
    <source>
        <dbReference type="ARBA" id="ARBA00023004"/>
    </source>
</evidence>
<dbReference type="PANTHER" id="PTHR42917:SF2">
    <property type="entry name" value="2,4-DIENOYL-COA REDUCTASE [(2E)-ENOYL-COA-PRODUCING]"/>
    <property type="match status" value="1"/>
</dbReference>
<dbReference type="InterPro" id="IPR013785">
    <property type="entry name" value="Aldolase_TIM"/>
</dbReference>
<dbReference type="Pfam" id="PF00724">
    <property type="entry name" value="Oxidored_FMN"/>
    <property type="match status" value="1"/>
</dbReference>
<name>A0A1I4R4T8_9BACT</name>
<dbReference type="GO" id="GO:0016491">
    <property type="term" value="F:oxidoreductase activity"/>
    <property type="evidence" value="ECO:0007669"/>
    <property type="project" value="UniProtKB-KW"/>
</dbReference>
<dbReference type="EMBL" id="FOUU01000001">
    <property type="protein sequence ID" value="SFM46933.1"/>
    <property type="molecule type" value="Genomic_DNA"/>
</dbReference>
<protein>
    <submittedName>
        <fullName evidence="12">2,4-dienoyl-CoA reductase</fullName>
    </submittedName>
</protein>
<feature type="domain" description="FAD/NAD(P)-binding" evidence="11">
    <location>
        <begin position="378"/>
        <end position="604"/>
    </location>
</feature>
<evidence type="ECO:0000256" key="7">
    <source>
        <dbReference type="ARBA" id="ARBA00023002"/>
    </source>
</evidence>